<evidence type="ECO:0000313" key="8">
    <source>
        <dbReference type="EMBL" id="KAG6766970.1"/>
    </source>
</evidence>
<proteinExistence type="predicted"/>
<dbReference type="SMART" id="SM00380">
    <property type="entry name" value="AP2"/>
    <property type="match status" value="1"/>
</dbReference>
<evidence type="ECO:0000256" key="2">
    <source>
        <dbReference type="ARBA" id="ARBA00023015"/>
    </source>
</evidence>
<feature type="domain" description="AP2/ERF" evidence="7">
    <location>
        <begin position="121"/>
        <end position="178"/>
    </location>
</feature>
<dbReference type="PROSITE" id="PS51032">
    <property type="entry name" value="AP2_ERF"/>
    <property type="match status" value="1"/>
</dbReference>
<evidence type="ECO:0000256" key="5">
    <source>
        <dbReference type="ARBA" id="ARBA00023242"/>
    </source>
</evidence>
<keyword evidence="3" id="KW-0238">DNA-binding</keyword>
<keyword evidence="5" id="KW-0539">Nucleus</keyword>
<dbReference type="FunFam" id="3.30.730.10:FF:000001">
    <property type="entry name" value="Ethylene-responsive transcription factor 2"/>
    <property type="match status" value="1"/>
</dbReference>
<reference evidence="8" key="1">
    <citation type="journal article" date="2020" name="bioRxiv">
        <title>Hybrid origin of Populus tomentosa Carr. identified through genome sequencing and phylogenomic analysis.</title>
        <authorList>
            <person name="An X."/>
            <person name="Gao K."/>
            <person name="Chen Z."/>
            <person name="Li J."/>
            <person name="Yang X."/>
            <person name="Yang X."/>
            <person name="Zhou J."/>
            <person name="Guo T."/>
            <person name="Zhao T."/>
            <person name="Huang S."/>
            <person name="Miao D."/>
            <person name="Khan W.U."/>
            <person name="Rao P."/>
            <person name="Ye M."/>
            <person name="Lei B."/>
            <person name="Liao W."/>
            <person name="Wang J."/>
            <person name="Ji L."/>
            <person name="Li Y."/>
            <person name="Guo B."/>
            <person name="Mustafa N.S."/>
            <person name="Li S."/>
            <person name="Yun Q."/>
            <person name="Keller S.R."/>
            <person name="Mao J."/>
            <person name="Zhang R."/>
            <person name="Strauss S.H."/>
        </authorList>
    </citation>
    <scope>NUCLEOTIDE SEQUENCE</scope>
    <source>
        <strain evidence="8">GM15</strain>
        <tissue evidence="8">Leaf</tissue>
    </source>
</reference>
<dbReference type="Pfam" id="PF00847">
    <property type="entry name" value="AP2"/>
    <property type="match status" value="1"/>
</dbReference>
<keyword evidence="4" id="KW-0804">Transcription</keyword>
<evidence type="ECO:0000256" key="1">
    <source>
        <dbReference type="ARBA" id="ARBA00004123"/>
    </source>
</evidence>
<sequence length="212" mass="22766">MDASSSSNWVQRRVHEHNAIVSALKHVISGGTDHGSTTGPIEYQNQQQILAADDGNVGGGSSIIYVSDSETCPVCKLSSSQCLGCDYFSSSTTEQEEGGGGGGGNKGTTKKKGKGKGGKNKYRGVRQRPWGKWAAEIRDPGQGSRLWLGTFDNAEDAARAYDKKNIEFRGIRAITNFPRSDYQVQEMEQDKPNKTGEAKNAVGETSQVGDDS</sequence>
<evidence type="ECO:0000256" key="4">
    <source>
        <dbReference type="ARBA" id="ARBA00023163"/>
    </source>
</evidence>
<feature type="region of interest" description="Disordered" evidence="6">
    <location>
        <begin position="92"/>
        <end position="125"/>
    </location>
</feature>
<comment type="caution">
    <text evidence="8">The sequence shown here is derived from an EMBL/GenBank/DDBJ whole genome shotgun (WGS) entry which is preliminary data.</text>
</comment>
<dbReference type="GO" id="GO:0003700">
    <property type="term" value="F:DNA-binding transcription factor activity"/>
    <property type="evidence" value="ECO:0007669"/>
    <property type="project" value="InterPro"/>
</dbReference>
<name>A0A8X8CUK5_POPTO</name>
<dbReference type="AlphaFoldDB" id="A0A8X8CUK5"/>
<evidence type="ECO:0000313" key="9">
    <source>
        <dbReference type="Proteomes" id="UP000886885"/>
    </source>
</evidence>
<evidence type="ECO:0000259" key="7">
    <source>
        <dbReference type="PROSITE" id="PS51032"/>
    </source>
</evidence>
<dbReference type="CDD" id="cd00018">
    <property type="entry name" value="AP2"/>
    <property type="match status" value="1"/>
</dbReference>
<evidence type="ECO:0000256" key="3">
    <source>
        <dbReference type="ARBA" id="ARBA00023125"/>
    </source>
</evidence>
<protein>
    <recommendedName>
        <fullName evidence="7">AP2/ERF domain-containing protein</fullName>
    </recommendedName>
</protein>
<dbReference type="OrthoDB" id="49610at2759"/>
<dbReference type="PANTHER" id="PTHR31190">
    <property type="entry name" value="DNA-BINDING DOMAIN"/>
    <property type="match status" value="1"/>
</dbReference>
<feature type="compositionally biased region" description="Basic and acidic residues" evidence="6">
    <location>
        <begin position="188"/>
        <end position="197"/>
    </location>
</feature>
<dbReference type="Proteomes" id="UP000886885">
    <property type="component" value="Chromosome 7D"/>
</dbReference>
<dbReference type="InterPro" id="IPR001471">
    <property type="entry name" value="AP2/ERF_dom"/>
</dbReference>
<feature type="compositionally biased region" description="Polar residues" evidence="6">
    <location>
        <begin position="203"/>
        <end position="212"/>
    </location>
</feature>
<gene>
    <name evidence="8" type="ORF">POTOM_028149</name>
</gene>
<feature type="region of interest" description="Disordered" evidence="6">
    <location>
        <begin position="180"/>
        <end position="212"/>
    </location>
</feature>
<dbReference type="EMBL" id="JAAWWB010000014">
    <property type="protein sequence ID" value="KAG6766970.1"/>
    <property type="molecule type" value="Genomic_DNA"/>
</dbReference>
<organism evidence="8 9">
    <name type="scientific">Populus tomentosa</name>
    <name type="common">Chinese white poplar</name>
    <dbReference type="NCBI Taxonomy" id="118781"/>
    <lineage>
        <taxon>Eukaryota</taxon>
        <taxon>Viridiplantae</taxon>
        <taxon>Streptophyta</taxon>
        <taxon>Embryophyta</taxon>
        <taxon>Tracheophyta</taxon>
        <taxon>Spermatophyta</taxon>
        <taxon>Magnoliopsida</taxon>
        <taxon>eudicotyledons</taxon>
        <taxon>Gunneridae</taxon>
        <taxon>Pentapetalae</taxon>
        <taxon>rosids</taxon>
        <taxon>fabids</taxon>
        <taxon>Malpighiales</taxon>
        <taxon>Salicaceae</taxon>
        <taxon>Saliceae</taxon>
        <taxon>Populus</taxon>
    </lineage>
</organism>
<evidence type="ECO:0000256" key="6">
    <source>
        <dbReference type="SAM" id="MobiDB-lite"/>
    </source>
</evidence>
<dbReference type="GO" id="GO:0009873">
    <property type="term" value="P:ethylene-activated signaling pathway"/>
    <property type="evidence" value="ECO:0007669"/>
    <property type="project" value="InterPro"/>
</dbReference>
<accession>A0A8X8CUK5</accession>
<keyword evidence="2" id="KW-0805">Transcription regulation</keyword>
<comment type="subcellular location">
    <subcellularLocation>
        <location evidence="1">Nucleus</location>
    </subcellularLocation>
</comment>
<keyword evidence="9" id="KW-1185">Reference proteome</keyword>
<dbReference type="InterPro" id="IPR044808">
    <property type="entry name" value="ERF_plant"/>
</dbReference>
<feature type="compositionally biased region" description="Basic residues" evidence="6">
    <location>
        <begin position="108"/>
        <end position="125"/>
    </location>
</feature>
<dbReference type="GO" id="GO:0003677">
    <property type="term" value="F:DNA binding"/>
    <property type="evidence" value="ECO:0007669"/>
    <property type="project" value="UniProtKB-KW"/>
</dbReference>
<dbReference type="GO" id="GO:0005634">
    <property type="term" value="C:nucleus"/>
    <property type="evidence" value="ECO:0007669"/>
    <property type="project" value="UniProtKB-SubCell"/>
</dbReference>